<dbReference type="RefSeq" id="WP_154553391.1">
    <property type="nucleotide sequence ID" value="NZ_JAQXUZ010000004.1"/>
</dbReference>
<keyword evidence="2" id="KW-0808">Transferase</keyword>
<dbReference type="InterPro" id="IPR029063">
    <property type="entry name" value="SAM-dependent_MTases_sf"/>
</dbReference>
<dbReference type="Proteomes" id="UP000469424">
    <property type="component" value="Unassembled WGS sequence"/>
</dbReference>
<comment type="caution">
    <text evidence="2">The sequence shown here is derived from an EMBL/GenBank/DDBJ whole genome shotgun (WGS) entry which is preliminary data.</text>
</comment>
<gene>
    <name evidence="2" type="ORF">FYJ65_00515</name>
</gene>
<evidence type="ECO:0000313" key="2">
    <source>
        <dbReference type="EMBL" id="MST69834.1"/>
    </source>
</evidence>
<dbReference type="Gene3D" id="3.40.50.150">
    <property type="entry name" value="Vaccinia Virus protein VP39"/>
    <property type="match status" value="1"/>
</dbReference>
<dbReference type="InterPro" id="IPR002052">
    <property type="entry name" value="DNA_methylase_N6_adenine_CS"/>
</dbReference>
<dbReference type="SUPFAM" id="SSF53335">
    <property type="entry name" value="S-adenosyl-L-methionine-dependent methyltransferases"/>
    <property type="match status" value="1"/>
</dbReference>
<evidence type="ECO:0000313" key="3">
    <source>
        <dbReference type="Proteomes" id="UP000469424"/>
    </source>
</evidence>
<dbReference type="GO" id="GO:0032259">
    <property type="term" value="P:methylation"/>
    <property type="evidence" value="ECO:0007669"/>
    <property type="project" value="UniProtKB-KW"/>
</dbReference>
<evidence type="ECO:0000259" key="1">
    <source>
        <dbReference type="Pfam" id="PF05175"/>
    </source>
</evidence>
<dbReference type="AlphaFoldDB" id="A0A6N7XG08"/>
<dbReference type="CDD" id="cd02440">
    <property type="entry name" value="AdoMet_MTases"/>
    <property type="match status" value="1"/>
</dbReference>
<dbReference type="GO" id="GO:0003676">
    <property type="term" value="F:nucleic acid binding"/>
    <property type="evidence" value="ECO:0007669"/>
    <property type="project" value="InterPro"/>
</dbReference>
<dbReference type="GO" id="GO:0008757">
    <property type="term" value="F:S-adenosylmethionine-dependent methyltransferase activity"/>
    <property type="evidence" value="ECO:0007669"/>
    <property type="project" value="UniProtKB-ARBA"/>
</dbReference>
<dbReference type="PANTHER" id="PTHR47739">
    <property type="entry name" value="TRNA1(VAL) (ADENINE(37)-N6)-METHYLTRANSFERASE"/>
    <property type="match status" value="1"/>
</dbReference>
<protein>
    <submittedName>
        <fullName evidence="2">Methyltransferase</fullName>
    </submittedName>
</protein>
<dbReference type="PROSITE" id="PS00092">
    <property type="entry name" value="N6_MTASE"/>
    <property type="match status" value="1"/>
</dbReference>
<dbReference type="EMBL" id="VUNA01000001">
    <property type="protein sequence ID" value="MST69834.1"/>
    <property type="molecule type" value="Genomic_DNA"/>
</dbReference>
<dbReference type="PANTHER" id="PTHR47739:SF1">
    <property type="entry name" value="TRNA1(VAL) (ADENINE(37)-N6)-METHYLTRANSFERASE"/>
    <property type="match status" value="1"/>
</dbReference>
<organism evidence="2 3">
    <name type="scientific">Mogibacterium kristiansenii</name>
    <dbReference type="NCBI Taxonomy" id="2606708"/>
    <lineage>
        <taxon>Bacteria</taxon>
        <taxon>Bacillati</taxon>
        <taxon>Bacillota</taxon>
        <taxon>Clostridia</taxon>
        <taxon>Peptostreptococcales</taxon>
        <taxon>Anaerovoracaceae</taxon>
        <taxon>Mogibacterium</taxon>
    </lineage>
</organism>
<name>A0A6N7XG08_9FIRM</name>
<dbReference type="InterPro" id="IPR050210">
    <property type="entry name" value="tRNA_Adenine-N(6)_MTase"/>
</dbReference>
<dbReference type="InterPro" id="IPR007848">
    <property type="entry name" value="Small_mtfrase_dom"/>
</dbReference>
<keyword evidence="2" id="KW-0489">Methyltransferase</keyword>
<accession>A0A6N7XG08</accession>
<dbReference type="Pfam" id="PF05175">
    <property type="entry name" value="MTS"/>
    <property type="match status" value="1"/>
</dbReference>
<feature type="domain" description="Methyltransferase small" evidence="1">
    <location>
        <begin position="47"/>
        <end position="178"/>
    </location>
</feature>
<keyword evidence="3" id="KW-1185">Reference proteome</keyword>
<proteinExistence type="predicted"/>
<sequence length="259" mass="28956">MNKELETMDSIGFGGMKLIQGNGFRYGVDAVLLVGFTAGETGGRGMKRRRAPRILELGCGNGIVSLILSHKIPESTMLGMEIQTKEAERARRNARINHLEERIQIRAADVASIGETALPEKFNAVVTNPPYFRRGGAIPNDASAKYIARHETSADLDDFIRAAATQLDREGEFFMVHRPDRLVDICCSMRAQGMEPKELQLVMPFPETKPNILLIHGVKGANSELRVLPPIHVREKDGRYSDLIQRIYERNREDEGESN</sequence>
<reference evidence="2 3" key="1">
    <citation type="submission" date="2019-08" db="EMBL/GenBank/DDBJ databases">
        <title>In-depth cultivation of the pig gut microbiome towards novel bacterial diversity and tailored functional studies.</title>
        <authorList>
            <person name="Wylensek D."/>
            <person name="Hitch T.C.A."/>
            <person name="Clavel T."/>
        </authorList>
    </citation>
    <scope>NUCLEOTIDE SEQUENCE [LARGE SCALE GENOMIC DNA]</scope>
    <source>
        <strain evidence="2 3">WCA-MUC-591-APC-4B</strain>
    </source>
</reference>
<dbReference type="GO" id="GO:0008170">
    <property type="term" value="F:N-methyltransferase activity"/>
    <property type="evidence" value="ECO:0007669"/>
    <property type="project" value="UniProtKB-ARBA"/>
</dbReference>